<dbReference type="InterPro" id="IPR005336">
    <property type="entry name" value="MPC"/>
</dbReference>
<evidence type="ECO:0000256" key="8">
    <source>
        <dbReference type="ARBA" id="ARBA00023136"/>
    </source>
</evidence>
<dbReference type="Proteomes" id="UP000078542">
    <property type="component" value="Unassembled WGS sequence"/>
</dbReference>
<evidence type="ECO:0000256" key="3">
    <source>
        <dbReference type="ARBA" id="ARBA00022448"/>
    </source>
</evidence>
<dbReference type="STRING" id="456900.A0A151IQA0"/>
<protein>
    <recommendedName>
        <fullName evidence="9">Mitochondrial pyruvate carrier</fullName>
    </recommendedName>
</protein>
<keyword evidence="3 9" id="KW-0813">Transport</keyword>
<gene>
    <name evidence="10" type="ORF">ALC62_00708</name>
</gene>
<evidence type="ECO:0000256" key="9">
    <source>
        <dbReference type="RuleBase" id="RU363100"/>
    </source>
</evidence>
<proteinExistence type="inferred from homology"/>
<evidence type="ECO:0000256" key="6">
    <source>
        <dbReference type="ARBA" id="ARBA00022989"/>
    </source>
</evidence>
<dbReference type="PANTHER" id="PTHR14154">
    <property type="entry name" value="UPF0041 BRAIN PROTEIN 44-RELATED"/>
    <property type="match status" value="1"/>
</dbReference>
<reference evidence="10 11" key="1">
    <citation type="submission" date="2016-03" db="EMBL/GenBank/DDBJ databases">
        <title>Cyphomyrmex costatus WGS genome.</title>
        <authorList>
            <person name="Nygaard S."/>
            <person name="Hu H."/>
            <person name="Boomsma J."/>
            <person name="Zhang G."/>
        </authorList>
    </citation>
    <scope>NUCLEOTIDE SEQUENCE [LARGE SCALE GENOMIC DNA]</scope>
    <source>
        <strain evidence="10">MS0001</strain>
        <tissue evidence="10">Whole body</tissue>
    </source>
</reference>
<dbReference type="GO" id="GO:0005743">
    <property type="term" value="C:mitochondrial inner membrane"/>
    <property type="evidence" value="ECO:0007669"/>
    <property type="project" value="UniProtKB-SubCell"/>
</dbReference>
<sequence length="178" mass="19677">MECKDGKNCSTVSGATKVEGNKVRVLSDNIEVVERKAASEVDFCKEFLQLSGLGPNFFLQEIMASSSAYRRLMLKIASVLPEKFRAAFLHPAGPTTVFFWAPTFKWGLVIAGIGDINRPVDTISLSQTASLMITGAIWSRYSLVIIPKNYNLFSVNLFTCATGAYNFTRGLLYQMAQK</sequence>
<evidence type="ECO:0000313" key="10">
    <source>
        <dbReference type="EMBL" id="KYN08325.1"/>
    </source>
</evidence>
<keyword evidence="8" id="KW-0472">Membrane</keyword>
<keyword evidence="11" id="KW-1185">Reference proteome</keyword>
<evidence type="ECO:0000256" key="4">
    <source>
        <dbReference type="ARBA" id="ARBA00022692"/>
    </source>
</evidence>
<evidence type="ECO:0000256" key="2">
    <source>
        <dbReference type="ARBA" id="ARBA00006416"/>
    </source>
</evidence>
<dbReference type="EMBL" id="KQ976782">
    <property type="protein sequence ID" value="KYN08325.1"/>
    <property type="molecule type" value="Genomic_DNA"/>
</dbReference>
<dbReference type="GO" id="GO:0006850">
    <property type="term" value="P:pyruvate import into mitochondria"/>
    <property type="evidence" value="ECO:0007669"/>
    <property type="project" value="InterPro"/>
</dbReference>
<keyword evidence="7 9" id="KW-0496">Mitochondrion</keyword>
<comment type="subcellular location">
    <subcellularLocation>
        <location evidence="1 9">Mitochondrion inner membrane</location>
        <topology evidence="1 9">Multi-pass membrane protein</topology>
    </subcellularLocation>
</comment>
<comment type="function">
    <text evidence="9">Mediates the uptake of pyruvate into mitochondria.</text>
</comment>
<keyword evidence="4" id="KW-0812">Transmembrane</keyword>
<accession>A0A151IQA0</accession>
<evidence type="ECO:0000313" key="11">
    <source>
        <dbReference type="Proteomes" id="UP000078542"/>
    </source>
</evidence>
<keyword evidence="5 9" id="KW-0999">Mitochondrion inner membrane</keyword>
<comment type="similarity">
    <text evidence="2 9">Belongs to the mitochondrial pyruvate carrier (MPC) (TC 2.A.105) family.</text>
</comment>
<evidence type="ECO:0000256" key="1">
    <source>
        <dbReference type="ARBA" id="ARBA00004448"/>
    </source>
</evidence>
<organism evidence="10 11">
    <name type="scientific">Cyphomyrmex costatus</name>
    <dbReference type="NCBI Taxonomy" id="456900"/>
    <lineage>
        <taxon>Eukaryota</taxon>
        <taxon>Metazoa</taxon>
        <taxon>Ecdysozoa</taxon>
        <taxon>Arthropoda</taxon>
        <taxon>Hexapoda</taxon>
        <taxon>Insecta</taxon>
        <taxon>Pterygota</taxon>
        <taxon>Neoptera</taxon>
        <taxon>Endopterygota</taxon>
        <taxon>Hymenoptera</taxon>
        <taxon>Apocrita</taxon>
        <taxon>Aculeata</taxon>
        <taxon>Formicoidea</taxon>
        <taxon>Formicidae</taxon>
        <taxon>Myrmicinae</taxon>
        <taxon>Cyphomyrmex</taxon>
    </lineage>
</organism>
<evidence type="ECO:0000256" key="5">
    <source>
        <dbReference type="ARBA" id="ARBA00022792"/>
    </source>
</evidence>
<dbReference type="Pfam" id="PF03650">
    <property type="entry name" value="MPC"/>
    <property type="match status" value="1"/>
</dbReference>
<dbReference type="AlphaFoldDB" id="A0A151IQA0"/>
<keyword evidence="6" id="KW-1133">Transmembrane helix</keyword>
<evidence type="ECO:0000256" key="7">
    <source>
        <dbReference type="ARBA" id="ARBA00023128"/>
    </source>
</evidence>
<name>A0A151IQA0_9HYME</name>